<organism evidence="1 2">
    <name type="scientific">Liparis tanakae</name>
    <name type="common">Tanaka's snailfish</name>
    <dbReference type="NCBI Taxonomy" id="230148"/>
    <lineage>
        <taxon>Eukaryota</taxon>
        <taxon>Metazoa</taxon>
        <taxon>Chordata</taxon>
        <taxon>Craniata</taxon>
        <taxon>Vertebrata</taxon>
        <taxon>Euteleostomi</taxon>
        <taxon>Actinopterygii</taxon>
        <taxon>Neopterygii</taxon>
        <taxon>Teleostei</taxon>
        <taxon>Neoteleostei</taxon>
        <taxon>Acanthomorphata</taxon>
        <taxon>Eupercaria</taxon>
        <taxon>Perciformes</taxon>
        <taxon>Cottioidei</taxon>
        <taxon>Cottales</taxon>
        <taxon>Liparidae</taxon>
        <taxon>Liparis</taxon>
    </lineage>
</organism>
<evidence type="ECO:0000313" key="1">
    <source>
        <dbReference type="EMBL" id="TNN50912.1"/>
    </source>
</evidence>
<protein>
    <submittedName>
        <fullName evidence="1">Uncharacterized protein</fullName>
    </submittedName>
</protein>
<dbReference type="Proteomes" id="UP000314294">
    <property type="component" value="Unassembled WGS sequence"/>
</dbReference>
<name>A0A4Z2GE11_9TELE</name>
<comment type="caution">
    <text evidence="1">The sequence shown here is derived from an EMBL/GenBank/DDBJ whole genome shotgun (WGS) entry which is preliminary data.</text>
</comment>
<evidence type="ECO:0000313" key="2">
    <source>
        <dbReference type="Proteomes" id="UP000314294"/>
    </source>
</evidence>
<dbReference type="AlphaFoldDB" id="A0A4Z2GE11"/>
<proteinExistence type="predicted"/>
<accession>A0A4Z2GE11</accession>
<dbReference type="EMBL" id="SRLO01000601">
    <property type="protein sequence ID" value="TNN50912.1"/>
    <property type="molecule type" value="Genomic_DNA"/>
</dbReference>
<keyword evidence="2" id="KW-1185">Reference proteome</keyword>
<reference evidence="1 2" key="1">
    <citation type="submission" date="2019-03" db="EMBL/GenBank/DDBJ databases">
        <title>First draft genome of Liparis tanakae, snailfish: a comprehensive survey of snailfish specific genes.</title>
        <authorList>
            <person name="Kim W."/>
            <person name="Song I."/>
            <person name="Jeong J.-H."/>
            <person name="Kim D."/>
            <person name="Kim S."/>
            <person name="Ryu S."/>
            <person name="Song J.Y."/>
            <person name="Lee S.K."/>
        </authorList>
    </citation>
    <scope>NUCLEOTIDE SEQUENCE [LARGE SCALE GENOMIC DNA]</scope>
    <source>
        <tissue evidence="1">Muscle</tissue>
    </source>
</reference>
<sequence>MVGMRSARTAECNWDFCLCLSRRLFVSLVTHQIGNMCARGRVSCPRFTLNDTPLRPRRRGHRKRLKVIGQ</sequence>
<gene>
    <name evidence="1" type="ORF">EYF80_038893</name>
</gene>